<dbReference type="PANTHER" id="PTHR36917:SF1">
    <property type="entry name" value="INNER MEMBRANE-SPANNING PROTEIN YCIB"/>
    <property type="match status" value="1"/>
</dbReference>
<feature type="transmembrane region" description="Helical" evidence="6">
    <location>
        <begin position="55"/>
        <end position="75"/>
    </location>
</feature>
<evidence type="ECO:0000313" key="8">
    <source>
        <dbReference type="Proteomes" id="UP000252132"/>
    </source>
</evidence>
<dbReference type="GO" id="GO:0005886">
    <property type="term" value="C:plasma membrane"/>
    <property type="evidence" value="ECO:0007669"/>
    <property type="project" value="TreeGrafter"/>
</dbReference>
<evidence type="ECO:0000256" key="3">
    <source>
        <dbReference type="ARBA" id="ARBA00022989"/>
    </source>
</evidence>
<reference evidence="7 8" key="1">
    <citation type="journal article" date="2018" name="Microbiome">
        <title>Fine metagenomic profile of the Mediterranean stratified and mixed water columns revealed by assembly and recruitment.</title>
        <authorList>
            <person name="Haro-Moreno J.M."/>
            <person name="Lopez-Perez M."/>
            <person name="De La Torre J.R."/>
            <person name="Picazo A."/>
            <person name="Camacho A."/>
            <person name="Rodriguez-Valera F."/>
        </authorList>
    </citation>
    <scope>NUCLEOTIDE SEQUENCE [LARGE SCALE GENOMIC DNA]</scope>
    <source>
        <strain evidence="7">MED-G55</strain>
    </source>
</reference>
<dbReference type="Pfam" id="PF04279">
    <property type="entry name" value="IspA"/>
    <property type="match status" value="1"/>
</dbReference>
<keyword evidence="3 6" id="KW-1133">Transmembrane helix</keyword>
<name>A0A368E1Z5_9PROT</name>
<feature type="transmembrane region" description="Helical" evidence="6">
    <location>
        <begin position="106"/>
        <end position="126"/>
    </location>
</feature>
<evidence type="ECO:0000256" key="5">
    <source>
        <dbReference type="SAM" id="MobiDB-lite"/>
    </source>
</evidence>
<dbReference type="EMBL" id="QOQF01000008">
    <property type="protein sequence ID" value="RCL77475.1"/>
    <property type="molecule type" value="Genomic_DNA"/>
</dbReference>
<keyword evidence="4 6" id="KW-0472">Membrane</keyword>
<protein>
    <submittedName>
        <fullName evidence="7">Intracellular septation protein A</fullName>
    </submittedName>
</protein>
<dbReference type="AlphaFoldDB" id="A0A368E1Z5"/>
<sequence>MLDTIKSSVEQQKSLKSGSEGQSMNHSKSMRLGSFFSEILPLASFFIFYRLYGLYAAAIAGVTVSAFMLLYFWLVERRVAKFVVFSTLFSGVLTATAILASEKLLIKIQPTISSLVMAGVLLGGLLRGKAMMQVFFGTQFRLTEATWFQLSFRWGLFFMAAAIGNELAWRYLSEENWVIFRTFVMSPATGIFMLAQLPLTLRGRLPLEEDA</sequence>
<organism evidence="7 8">
    <name type="scientific">PS1 clade bacterium</name>
    <dbReference type="NCBI Taxonomy" id="2175152"/>
    <lineage>
        <taxon>Bacteria</taxon>
        <taxon>Pseudomonadati</taxon>
        <taxon>Pseudomonadota</taxon>
        <taxon>Alphaproteobacteria</taxon>
        <taxon>PS1 clade</taxon>
    </lineage>
</organism>
<evidence type="ECO:0000256" key="2">
    <source>
        <dbReference type="ARBA" id="ARBA00022692"/>
    </source>
</evidence>
<feature type="transmembrane region" description="Helical" evidence="6">
    <location>
        <begin position="82"/>
        <end position="100"/>
    </location>
</feature>
<feature type="transmembrane region" description="Helical" evidence="6">
    <location>
        <begin position="32"/>
        <end position="49"/>
    </location>
</feature>
<dbReference type="InterPro" id="IPR006008">
    <property type="entry name" value="YciB"/>
</dbReference>
<keyword evidence="2 6" id="KW-0812">Transmembrane</keyword>
<accession>A0A368E1Z5</accession>
<feature type="transmembrane region" description="Helical" evidence="6">
    <location>
        <begin position="177"/>
        <end position="195"/>
    </location>
</feature>
<feature type="transmembrane region" description="Helical" evidence="6">
    <location>
        <begin position="147"/>
        <end position="165"/>
    </location>
</feature>
<comment type="caution">
    <text evidence="7">The sequence shown here is derived from an EMBL/GenBank/DDBJ whole genome shotgun (WGS) entry which is preliminary data.</text>
</comment>
<evidence type="ECO:0000313" key="7">
    <source>
        <dbReference type="EMBL" id="RCL77475.1"/>
    </source>
</evidence>
<evidence type="ECO:0000256" key="4">
    <source>
        <dbReference type="ARBA" id="ARBA00023136"/>
    </source>
</evidence>
<keyword evidence="1" id="KW-1003">Cell membrane</keyword>
<evidence type="ECO:0000256" key="6">
    <source>
        <dbReference type="SAM" id="Phobius"/>
    </source>
</evidence>
<evidence type="ECO:0000256" key="1">
    <source>
        <dbReference type="ARBA" id="ARBA00022475"/>
    </source>
</evidence>
<dbReference type="Proteomes" id="UP000252132">
    <property type="component" value="Unassembled WGS sequence"/>
</dbReference>
<feature type="region of interest" description="Disordered" evidence="5">
    <location>
        <begin position="1"/>
        <end position="26"/>
    </location>
</feature>
<gene>
    <name evidence="7" type="ORF">DBW69_03415</name>
</gene>
<dbReference type="PANTHER" id="PTHR36917">
    <property type="entry name" value="INTRACELLULAR SEPTATION PROTEIN A-RELATED"/>
    <property type="match status" value="1"/>
</dbReference>
<proteinExistence type="predicted"/>